<dbReference type="Proteomes" id="UP000077202">
    <property type="component" value="Unassembled WGS sequence"/>
</dbReference>
<gene>
    <name evidence="1" type="ORF">AXG93_4182s1010</name>
</gene>
<accession>A0A176VEZ0</accession>
<evidence type="ECO:0000313" key="2">
    <source>
        <dbReference type="Proteomes" id="UP000077202"/>
    </source>
</evidence>
<organism evidence="1 2">
    <name type="scientific">Marchantia polymorpha subsp. ruderalis</name>
    <dbReference type="NCBI Taxonomy" id="1480154"/>
    <lineage>
        <taxon>Eukaryota</taxon>
        <taxon>Viridiplantae</taxon>
        <taxon>Streptophyta</taxon>
        <taxon>Embryophyta</taxon>
        <taxon>Marchantiophyta</taxon>
        <taxon>Marchantiopsida</taxon>
        <taxon>Marchantiidae</taxon>
        <taxon>Marchantiales</taxon>
        <taxon>Marchantiaceae</taxon>
        <taxon>Marchantia</taxon>
    </lineage>
</organism>
<comment type="caution">
    <text evidence="1">The sequence shown here is derived from an EMBL/GenBank/DDBJ whole genome shotgun (WGS) entry which is preliminary data.</text>
</comment>
<evidence type="ECO:0000313" key="1">
    <source>
        <dbReference type="EMBL" id="OAE19157.1"/>
    </source>
</evidence>
<dbReference type="AlphaFoldDB" id="A0A176VEZ0"/>
<name>A0A176VEZ0_MARPO</name>
<sequence length="68" mass="7561">MIDWLTFMSRCFSAQEMRSDKENAPAEKMPNGADGTAEQMFQWGRCRGGNVVDSTSGSVHYRVDVIAS</sequence>
<keyword evidence="2" id="KW-1185">Reference proteome</keyword>
<protein>
    <submittedName>
        <fullName evidence="1">Uncharacterized protein</fullName>
    </submittedName>
</protein>
<reference evidence="1" key="1">
    <citation type="submission" date="2016-03" db="EMBL/GenBank/DDBJ databases">
        <title>Mechanisms controlling the formation of the plant cell surface in tip-growing cells are functionally conserved among land plants.</title>
        <authorList>
            <person name="Honkanen S."/>
            <person name="Jones V.A."/>
            <person name="Morieri G."/>
            <person name="Champion C."/>
            <person name="Hetherington A.J."/>
            <person name="Kelly S."/>
            <person name="Saint-Marcoux D."/>
            <person name="Proust H."/>
            <person name="Prescott H."/>
            <person name="Dolan L."/>
        </authorList>
    </citation>
    <scope>NUCLEOTIDE SEQUENCE [LARGE SCALE GENOMIC DNA]</scope>
    <source>
        <tissue evidence="1">Whole gametophyte</tissue>
    </source>
</reference>
<dbReference type="EMBL" id="LVLJ01003917">
    <property type="protein sequence ID" value="OAE19157.1"/>
    <property type="molecule type" value="Genomic_DNA"/>
</dbReference>
<proteinExistence type="predicted"/>